<sequence length="60" mass="6585">MPVTSATAFSLVGEQGSRNGHVNKLDDVLVEYRAVPHREGEETVMSLNVIRGSYQAQRAI</sequence>
<evidence type="ECO:0000313" key="1">
    <source>
        <dbReference type="EMBL" id="KAF7944871.1"/>
    </source>
</evidence>
<comment type="caution">
    <text evidence="1">The sequence shown here is derived from an EMBL/GenBank/DDBJ whole genome shotgun (WGS) entry which is preliminary data.</text>
</comment>
<dbReference type="RefSeq" id="XP_038733353.1">
    <property type="nucleotide sequence ID" value="XM_038876016.1"/>
</dbReference>
<name>A0A9P5IQA5_9HELO</name>
<proteinExistence type="predicted"/>
<protein>
    <submittedName>
        <fullName evidence="1">Uncharacterized protein</fullName>
    </submittedName>
</protein>
<dbReference type="AlphaFoldDB" id="A0A9P5IQA5"/>
<dbReference type="Proteomes" id="UP000710849">
    <property type="component" value="Unassembled WGS sequence"/>
</dbReference>
<gene>
    <name evidence="1" type="ORF">EAE97_005504</name>
</gene>
<evidence type="ECO:0000313" key="2">
    <source>
        <dbReference type="Proteomes" id="UP000710849"/>
    </source>
</evidence>
<organism evidence="1 2">
    <name type="scientific">Botrytis byssoidea</name>
    <dbReference type="NCBI Taxonomy" id="139641"/>
    <lineage>
        <taxon>Eukaryota</taxon>
        <taxon>Fungi</taxon>
        <taxon>Dikarya</taxon>
        <taxon>Ascomycota</taxon>
        <taxon>Pezizomycotina</taxon>
        <taxon>Leotiomycetes</taxon>
        <taxon>Helotiales</taxon>
        <taxon>Sclerotiniaceae</taxon>
        <taxon>Botrytis</taxon>
    </lineage>
</organism>
<keyword evidence="2" id="KW-1185">Reference proteome</keyword>
<reference evidence="1 2" key="1">
    <citation type="journal article" date="2020" name="Genome Biol. Evol.">
        <title>Comparative genomics of Sclerotiniaceae.</title>
        <authorList>
            <person name="Valero Jimenez C.A."/>
            <person name="Steentjes M."/>
            <person name="Scholten O.E."/>
            <person name="Van Kan J.A.L."/>
        </authorList>
    </citation>
    <scope>NUCLEOTIDE SEQUENCE [LARGE SCALE GENOMIC DNA]</scope>
    <source>
        <strain evidence="1 2">MUCL 94</strain>
    </source>
</reference>
<dbReference type="GeneID" id="62149093"/>
<dbReference type="EMBL" id="RCSW01000009">
    <property type="protein sequence ID" value="KAF7944871.1"/>
    <property type="molecule type" value="Genomic_DNA"/>
</dbReference>
<accession>A0A9P5IQA5</accession>